<feature type="domain" description="FAD dependent oxidoreductase" evidence="1">
    <location>
        <begin position="39"/>
        <end position="397"/>
    </location>
</feature>
<sequence length="450" mass="49413">MPLYNPVIYDRSLPAQSYWETTAQPPECSALQQSETCEVAIIGAGLTGLSAALHLAQAGVQVAILEAGHPGWGASGRNGGFCCVGATALEPERLLHRFGTAAVRQFYQQQREAVELVKALAAAESLDLEAQGNGEIQVAHHASYLADLAAEFSFYKNIADYPCQLWSQSELVEHGFASPEAVGALHLDVGFGLNPLKYSCGLAEAVIRRGVKLYAHSPLETWEQQNGWHELHSPGGCLKAKTVIVATNGYTEDRLHPQLSGCLLPVISQIITTRPLTSAELAAQNWQTETPVFSTHQPLFYYRLLKDGRFLFGSRGDTDGSLSERQRRQDWMQRRLGELFPAWQQIEITHGWNGLVAISANLTPQIGQLDAQSFYGLAYHGSGVGTATWVGQALAHWILGKLDPAEISPVFRQPLKSFPIAPWRVWLLRGMCGLFAAQNWLKCRERSAAQ</sequence>
<reference evidence="2" key="1">
    <citation type="submission" date="2021-05" db="EMBL/GenBank/DDBJ databases">
        <authorList>
            <person name="Pietrasiak N."/>
            <person name="Ward R."/>
            <person name="Stajich J.E."/>
            <person name="Kurbessoian T."/>
        </authorList>
    </citation>
    <scope>NUCLEOTIDE SEQUENCE</scope>
    <source>
        <strain evidence="2">GSE-TBD4-15B</strain>
    </source>
</reference>
<dbReference type="InterPro" id="IPR036188">
    <property type="entry name" value="FAD/NAD-bd_sf"/>
</dbReference>
<dbReference type="PANTHER" id="PTHR13847:SF281">
    <property type="entry name" value="FAD DEPENDENT OXIDOREDUCTASE DOMAIN-CONTAINING PROTEIN"/>
    <property type="match status" value="1"/>
</dbReference>
<evidence type="ECO:0000259" key="1">
    <source>
        <dbReference type="Pfam" id="PF01266"/>
    </source>
</evidence>
<dbReference type="Pfam" id="PF01266">
    <property type="entry name" value="DAO"/>
    <property type="match status" value="1"/>
</dbReference>
<dbReference type="Proteomes" id="UP000707356">
    <property type="component" value="Unassembled WGS sequence"/>
</dbReference>
<evidence type="ECO:0000313" key="2">
    <source>
        <dbReference type="EMBL" id="MBW4464651.1"/>
    </source>
</evidence>
<accession>A0A951P801</accession>
<gene>
    <name evidence="2" type="ORF">KME07_04325</name>
</gene>
<dbReference type="SUPFAM" id="SSF51905">
    <property type="entry name" value="FAD/NAD(P)-binding domain"/>
    <property type="match status" value="1"/>
</dbReference>
<dbReference type="Gene3D" id="3.50.50.60">
    <property type="entry name" value="FAD/NAD(P)-binding domain"/>
    <property type="match status" value="1"/>
</dbReference>
<protein>
    <submittedName>
        <fullName evidence="2">FAD-binding oxidoreductase</fullName>
    </submittedName>
</protein>
<evidence type="ECO:0000313" key="3">
    <source>
        <dbReference type="Proteomes" id="UP000707356"/>
    </source>
</evidence>
<dbReference type="EMBL" id="JAHHHV010000017">
    <property type="protein sequence ID" value="MBW4464651.1"/>
    <property type="molecule type" value="Genomic_DNA"/>
</dbReference>
<comment type="caution">
    <text evidence="2">The sequence shown here is derived from an EMBL/GenBank/DDBJ whole genome shotgun (WGS) entry which is preliminary data.</text>
</comment>
<organism evidence="2 3">
    <name type="scientific">Pegethrix bostrychoides GSE-TBD4-15B</name>
    <dbReference type="NCBI Taxonomy" id="2839662"/>
    <lineage>
        <taxon>Bacteria</taxon>
        <taxon>Bacillati</taxon>
        <taxon>Cyanobacteriota</taxon>
        <taxon>Cyanophyceae</taxon>
        <taxon>Oculatellales</taxon>
        <taxon>Oculatellaceae</taxon>
        <taxon>Pegethrix</taxon>
    </lineage>
</organism>
<dbReference type="GO" id="GO:0005737">
    <property type="term" value="C:cytoplasm"/>
    <property type="evidence" value="ECO:0007669"/>
    <property type="project" value="TreeGrafter"/>
</dbReference>
<name>A0A951P801_9CYAN</name>
<reference evidence="2" key="2">
    <citation type="journal article" date="2022" name="Microbiol. Resour. Announc.">
        <title>Metagenome Sequencing to Explore Phylogenomics of Terrestrial Cyanobacteria.</title>
        <authorList>
            <person name="Ward R.D."/>
            <person name="Stajich J.E."/>
            <person name="Johansen J.R."/>
            <person name="Huntemann M."/>
            <person name="Clum A."/>
            <person name="Foster B."/>
            <person name="Foster B."/>
            <person name="Roux S."/>
            <person name="Palaniappan K."/>
            <person name="Varghese N."/>
            <person name="Mukherjee S."/>
            <person name="Reddy T.B.K."/>
            <person name="Daum C."/>
            <person name="Copeland A."/>
            <person name="Chen I.A."/>
            <person name="Ivanova N.N."/>
            <person name="Kyrpides N.C."/>
            <person name="Shapiro N."/>
            <person name="Eloe-Fadrosh E.A."/>
            <person name="Pietrasiak N."/>
        </authorList>
    </citation>
    <scope>NUCLEOTIDE SEQUENCE</scope>
    <source>
        <strain evidence="2">GSE-TBD4-15B</strain>
    </source>
</reference>
<dbReference type="Gene3D" id="3.30.9.10">
    <property type="entry name" value="D-Amino Acid Oxidase, subunit A, domain 2"/>
    <property type="match status" value="1"/>
</dbReference>
<dbReference type="InterPro" id="IPR006076">
    <property type="entry name" value="FAD-dep_OxRdtase"/>
</dbReference>
<dbReference type="AlphaFoldDB" id="A0A951P801"/>
<proteinExistence type="predicted"/>
<dbReference type="PANTHER" id="PTHR13847">
    <property type="entry name" value="SARCOSINE DEHYDROGENASE-RELATED"/>
    <property type="match status" value="1"/>
</dbReference>